<proteinExistence type="predicted"/>
<evidence type="ECO:0000313" key="1">
    <source>
        <dbReference type="EMBL" id="CAB4144116.1"/>
    </source>
</evidence>
<reference evidence="1" key="1">
    <citation type="submission" date="2020-04" db="EMBL/GenBank/DDBJ databases">
        <authorList>
            <person name="Chiriac C."/>
            <person name="Salcher M."/>
            <person name="Ghai R."/>
            <person name="Kavagutti S V."/>
        </authorList>
    </citation>
    <scope>NUCLEOTIDE SEQUENCE</scope>
</reference>
<gene>
    <name evidence="2" type="ORF">UFOVP1200_43</name>
    <name evidence="1" type="ORF">UFOVP469_13</name>
</gene>
<protein>
    <submittedName>
        <fullName evidence="1">Uncharacterized protein</fullName>
    </submittedName>
</protein>
<evidence type="ECO:0000313" key="2">
    <source>
        <dbReference type="EMBL" id="CAB4190188.1"/>
    </source>
</evidence>
<name>A0A6J5MGD9_9CAUD</name>
<dbReference type="EMBL" id="LR797153">
    <property type="protein sequence ID" value="CAB4190188.1"/>
    <property type="molecule type" value="Genomic_DNA"/>
</dbReference>
<organism evidence="1">
    <name type="scientific">uncultured Caudovirales phage</name>
    <dbReference type="NCBI Taxonomy" id="2100421"/>
    <lineage>
        <taxon>Viruses</taxon>
        <taxon>Duplodnaviria</taxon>
        <taxon>Heunggongvirae</taxon>
        <taxon>Uroviricota</taxon>
        <taxon>Caudoviricetes</taxon>
        <taxon>Peduoviridae</taxon>
        <taxon>Maltschvirus</taxon>
        <taxon>Maltschvirus maltsch</taxon>
    </lineage>
</organism>
<dbReference type="EMBL" id="LR796428">
    <property type="protein sequence ID" value="CAB4144116.1"/>
    <property type="molecule type" value="Genomic_DNA"/>
</dbReference>
<accession>A0A6J5MGD9</accession>
<sequence>MASYNDYSIEIVDRATGKAITTTGGKAYITSSGGTAKSTLYNPASDYAALTNPVTLSAGAMRFAVAGASTYGQASEPQVDIYGITGSGVPFQRRGVKPGDGIITVDGQAREHTLIVPFNIADTTATTETDTGFDFTAGMQINPLGVSVYTKTLDATETIDVGLLSSESGGDADGFCTLLSVATAVVVTPTLAATAETLGALLRVAATADAGTGLVPRQHVIATAVSLTYTLTAGTDTAAGFINIGYRRNIV</sequence>